<organism evidence="2 3">
    <name type="scientific">Nocardia pseudobrasiliensis</name>
    <dbReference type="NCBI Taxonomy" id="45979"/>
    <lineage>
        <taxon>Bacteria</taxon>
        <taxon>Bacillati</taxon>
        <taxon>Actinomycetota</taxon>
        <taxon>Actinomycetes</taxon>
        <taxon>Mycobacteriales</taxon>
        <taxon>Nocardiaceae</taxon>
        <taxon>Nocardia</taxon>
    </lineage>
</organism>
<sequence>MMTVQQRSCSRCGAGLARDNHSVLCRPCVRGQDRVPQLCAADWRTEQMREALRSRNIGIVLHAWRHHHAHGPHPIPQARLARWLGVTQGQLSRIENGRNKVRDLDKLVRYTRALGVPAEMLWFDIDDPPPAPTSTPGPIRLREGLTLAPPAAEPLLIDSLRTTLQEYVRTDNVAGPQPLLAVVGQQIQFVERLESADRGRTQTQLRVLRARFAEFLGWLHQDAGNLRAALTWTNAAAELARDTGDSRLLSYIRMRQSSLAADAGDPRNTITLAQAALRAPADLTARQRATALRQIAHGHAWQGQLVDTLRALDRAMHQASAPGDVDDDLAGYCTPGYIAMEAAACLIELDRPEQAIATLEPQLPQWHPRNRRDLGRGLALLAIALARSGQSDDAVEVAQHALAIVAETRSTRTEQQLYRVVRELHTHGAINHAAQLRIIVRHTIG</sequence>
<dbReference type="Gene3D" id="1.10.260.40">
    <property type="entry name" value="lambda repressor-like DNA-binding domains"/>
    <property type="match status" value="1"/>
</dbReference>
<dbReference type="CDD" id="cd00093">
    <property type="entry name" value="HTH_XRE"/>
    <property type="match status" value="1"/>
</dbReference>
<evidence type="ECO:0000313" key="2">
    <source>
        <dbReference type="EMBL" id="RDI57686.1"/>
    </source>
</evidence>
<accession>A0A370HJ21</accession>
<dbReference type="SUPFAM" id="SSF48452">
    <property type="entry name" value="TPR-like"/>
    <property type="match status" value="1"/>
</dbReference>
<dbReference type="STRING" id="1210086.GCA_001613105_08014"/>
<dbReference type="InterPro" id="IPR001387">
    <property type="entry name" value="Cro/C1-type_HTH"/>
</dbReference>
<dbReference type="InterPro" id="IPR011990">
    <property type="entry name" value="TPR-like_helical_dom_sf"/>
</dbReference>
<dbReference type="Proteomes" id="UP000254869">
    <property type="component" value="Unassembled WGS sequence"/>
</dbReference>
<evidence type="ECO:0000259" key="1">
    <source>
        <dbReference type="PROSITE" id="PS50943"/>
    </source>
</evidence>
<keyword evidence="3" id="KW-1185">Reference proteome</keyword>
<proteinExistence type="predicted"/>
<evidence type="ECO:0000313" key="3">
    <source>
        <dbReference type="Proteomes" id="UP000254869"/>
    </source>
</evidence>
<dbReference type="InterPro" id="IPR010982">
    <property type="entry name" value="Lambda_DNA-bd_dom_sf"/>
</dbReference>
<protein>
    <submittedName>
        <fullName evidence="2">Helix-turn-helix protein</fullName>
    </submittedName>
</protein>
<comment type="caution">
    <text evidence="2">The sequence shown here is derived from an EMBL/GenBank/DDBJ whole genome shotgun (WGS) entry which is preliminary data.</text>
</comment>
<dbReference type="SUPFAM" id="SSF47413">
    <property type="entry name" value="lambda repressor-like DNA-binding domains"/>
    <property type="match status" value="1"/>
</dbReference>
<dbReference type="Gene3D" id="1.25.40.10">
    <property type="entry name" value="Tetratricopeptide repeat domain"/>
    <property type="match status" value="1"/>
</dbReference>
<dbReference type="EMBL" id="QQBC01000032">
    <property type="protein sequence ID" value="RDI57686.1"/>
    <property type="molecule type" value="Genomic_DNA"/>
</dbReference>
<name>A0A370HJ21_9NOCA</name>
<dbReference type="SMART" id="SM00530">
    <property type="entry name" value="HTH_XRE"/>
    <property type="match status" value="1"/>
</dbReference>
<reference evidence="2 3" key="1">
    <citation type="submission" date="2018-07" db="EMBL/GenBank/DDBJ databases">
        <title>Genomic Encyclopedia of Type Strains, Phase IV (KMG-IV): sequencing the most valuable type-strain genomes for metagenomic binning, comparative biology and taxonomic classification.</title>
        <authorList>
            <person name="Goeker M."/>
        </authorList>
    </citation>
    <scope>NUCLEOTIDE SEQUENCE [LARGE SCALE GENOMIC DNA]</scope>
    <source>
        <strain evidence="2 3">DSM 44290</strain>
    </source>
</reference>
<dbReference type="RefSeq" id="WP_169813877.1">
    <property type="nucleotide sequence ID" value="NZ_QQBC01000032.1"/>
</dbReference>
<dbReference type="PROSITE" id="PS50943">
    <property type="entry name" value="HTH_CROC1"/>
    <property type="match status" value="1"/>
</dbReference>
<dbReference type="AlphaFoldDB" id="A0A370HJ21"/>
<feature type="domain" description="HTH cro/C1-type" evidence="1">
    <location>
        <begin position="77"/>
        <end position="121"/>
    </location>
</feature>
<dbReference type="GO" id="GO:0003677">
    <property type="term" value="F:DNA binding"/>
    <property type="evidence" value="ECO:0007669"/>
    <property type="project" value="InterPro"/>
</dbReference>
<gene>
    <name evidence="2" type="ORF">DFR76_1322</name>
</gene>
<dbReference type="Pfam" id="PF13560">
    <property type="entry name" value="HTH_31"/>
    <property type="match status" value="1"/>
</dbReference>